<evidence type="ECO:0000259" key="10">
    <source>
        <dbReference type="PROSITE" id="PS50188"/>
    </source>
</evidence>
<feature type="domain" description="RING-type" evidence="8">
    <location>
        <begin position="15"/>
        <end position="58"/>
    </location>
</feature>
<evidence type="ECO:0000256" key="2">
    <source>
        <dbReference type="ARBA" id="ARBA00022723"/>
    </source>
</evidence>
<evidence type="ECO:0000256" key="3">
    <source>
        <dbReference type="ARBA" id="ARBA00022771"/>
    </source>
</evidence>
<protein>
    <submittedName>
        <fullName evidence="12">Uncharacterized protein LOC108261832</fullName>
    </submittedName>
</protein>
<dbReference type="SMART" id="SM00449">
    <property type="entry name" value="SPRY"/>
    <property type="match status" value="2"/>
</dbReference>
<dbReference type="PROSITE" id="PS50089">
    <property type="entry name" value="ZF_RING_2"/>
    <property type="match status" value="2"/>
</dbReference>
<dbReference type="Pfam" id="PF15227">
    <property type="entry name" value="zf-C3HC4_4"/>
    <property type="match status" value="2"/>
</dbReference>
<dbReference type="SMART" id="SM00336">
    <property type="entry name" value="BBOX"/>
    <property type="match status" value="2"/>
</dbReference>
<dbReference type="OrthoDB" id="6105938at2759"/>
<evidence type="ECO:0000313" key="12">
    <source>
        <dbReference type="RefSeq" id="XP_053537819.1"/>
    </source>
</evidence>
<evidence type="ECO:0000259" key="9">
    <source>
        <dbReference type="PROSITE" id="PS50119"/>
    </source>
</evidence>
<dbReference type="AlphaFoldDB" id="A0A9F7R766"/>
<keyword evidence="1" id="KW-0399">Innate immunity</keyword>
<dbReference type="GO" id="GO:0045087">
    <property type="term" value="P:innate immune response"/>
    <property type="evidence" value="ECO:0007669"/>
    <property type="project" value="UniProtKB-KW"/>
</dbReference>
<dbReference type="InterPro" id="IPR001870">
    <property type="entry name" value="B30.2/SPRY"/>
</dbReference>
<dbReference type="InterPro" id="IPR051051">
    <property type="entry name" value="E3_ubiq-ligase_TRIM/RNF"/>
</dbReference>
<reference evidence="11" key="1">
    <citation type="journal article" date="2016" name="Nat. Commun.">
        <title>The channel catfish genome sequence provides insights into the evolution of scale formation in teleosts.</title>
        <authorList>
            <person name="Liu Z."/>
            <person name="Liu S."/>
            <person name="Yao J."/>
            <person name="Bao L."/>
            <person name="Zhang J."/>
            <person name="Li Y."/>
            <person name="Jiang C."/>
            <person name="Sun L."/>
            <person name="Wang R."/>
            <person name="Zhang Y."/>
            <person name="Zhou T."/>
            <person name="Zeng Q."/>
            <person name="Fu Q."/>
            <person name="Gao S."/>
            <person name="Li N."/>
            <person name="Koren S."/>
            <person name="Jiang Y."/>
            <person name="Zimin A."/>
            <person name="Xu P."/>
            <person name="Phillippy A.M."/>
            <person name="Geng X."/>
            <person name="Song L."/>
            <person name="Sun F."/>
            <person name="Li C."/>
            <person name="Wang X."/>
            <person name="Chen A."/>
            <person name="Jin Y."/>
            <person name="Yuan Z."/>
            <person name="Yang Y."/>
            <person name="Tan S."/>
            <person name="Peatman E."/>
            <person name="Lu J."/>
            <person name="Qin Z."/>
            <person name="Dunham R."/>
            <person name="Li Z."/>
            <person name="Sonstegard T."/>
            <person name="Feng J."/>
            <person name="Danzmann R.G."/>
            <person name="Schroeder S."/>
            <person name="Scheffler B."/>
            <person name="Duke M.V."/>
            <person name="Ballard L."/>
            <person name="Kucuktas H."/>
            <person name="Kaltenboeck L."/>
            <person name="Liu H."/>
            <person name="Armbruster J."/>
            <person name="Xie Y."/>
            <person name="Kirby M.L."/>
            <person name="Tian Y."/>
            <person name="Flanagan M.E."/>
            <person name="Mu W."/>
            <person name="Waldbieser G.C."/>
        </authorList>
    </citation>
    <scope>NUCLEOTIDE SEQUENCE [LARGE SCALE GENOMIC DNA]</scope>
    <source>
        <strain evidence="11">SDA103</strain>
    </source>
</reference>
<evidence type="ECO:0000256" key="4">
    <source>
        <dbReference type="ARBA" id="ARBA00022833"/>
    </source>
</evidence>
<dbReference type="GeneID" id="108261832"/>
<feature type="coiled-coil region" evidence="7">
    <location>
        <begin position="634"/>
        <end position="719"/>
    </location>
</feature>
<evidence type="ECO:0000256" key="5">
    <source>
        <dbReference type="ARBA" id="ARBA00022859"/>
    </source>
</evidence>
<evidence type="ECO:0000256" key="7">
    <source>
        <dbReference type="SAM" id="Coils"/>
    </source>
</evidence>
<dbReference type="Gene3D" id="2.60.120.920">
    <property type="match status" value="2"/>
</dbReference>
<evidence type="ECO:0000256" key="1">
    <source>
        <dbReference type="ARBA" id="ARBA00022588"/>
    </source>
</evidence>
<dbReference type="InterPro" id="IPR017907">
    <property type="entry name" value="Znf_RING_CS"/>
</dbReference>
<dbReference type="Gene3D" id="3.30.160.60">
    <property type="entry name" value="Classic Zinc Finger"/>
    <property type="match status" value="2"/>
</dbReference>
<dbReference type="SUPFAM" id="SSF57845">
    <property type="entry name" value="B-box zinc-binding domain"/>
    <property type="match status" value="2"/>
</dbReference>
<accession>A0A9F7R766</accession>
<feature type="domain" description="B30.2/SPRY" evidence="10">
    <location>
        <begin position="785"/>
        <end position="997"/>
    </location>
</feature>
<evidence type="ECO:0000256" key="6">
    <source>
        <dbReference type="PROSITE-ProRule" id="PRU00024"/>
    </source>
</evidence>
<keyword evidence="7" id="KW-0175">Coiled coil</keyword>
<keyword evidence="5" id="KW-0391">Immunity</keyword>
<evidence type="ECO:0000259" key="8">
    <source>
        <dbReference type="PROSITE" id="PS50089"/>
    </source>
</evidence>
<dbReference type="SUPFAM" id="SSF57850">
    <property type="entry name" value="RING/U-box"/>
    <property type="match status" value="2"/>
</dbReference>
<dbReference type="InterPro" id="IPR006574">
    <property type="entry name" value="PRY"/>
</dbReference>
<dbReference type="CDD" id="cd16040">
    <property type="entry name" value="SPRY_PRY_SNTX"/>
    <property type="match status" value="2"/>
</dbReference>
<dbReference type="InterPro" id="IPR003877">
    <property type="entry name" value="SPRY_dom"/>
</dbReference>
<keyword evidence="3 6" id="KW-0863">Zinc-finger</keyword>
<gene>
    <name evidence="12" type="primary">LOC108261832</name>
</gene>
<dbReference type="PROSITE" id="PS50119">
    <property type="entry name" value="ZF_BBOX"/>
    <property type="match status" value="2"/>
</dbReference>
<dbReference type="SMART" id="SM00184">
    <property type="entry name" value="RING"/>
    <property type="match status" value="2"/>
</dbReference>
<dbReference type="InterPro" id="IPR013320">
    <property type="entry name" value="ConA-like_dom_sf"/>
</dbReference>
<feature type="domain" description="B box-type" evidence="9">
    <location>
        <begin position="572"/>
        <end position="612"/>
    </location>
</feature>
<dbReference type="Gene3D" id="4.10.830.40">
    <property type="match status" value="2"/>
</dbReference>
<dbReference type="GO" id="GO:0008270">
    <property type="term" value="F:zinc ion binding"/>
    <property type="evidence" value="ECO:0007669"/>
    <property type="project" value="UniProtKB-KW"/>
</dbReference>
<feature type="domain" description="RING-type" evidence="8">
    <location>
        <begin position="438"/>
        <end position="481"/>
    </location>
</feature>
<reference evidence="12" key="2">
    <citation type="submission" date="2025-08" db="UniProtKB">
        <authorList>
            <consortium name="RefSeq"/>
        </authorList>
    </citation>
    <scope>IDENTIFICATION</scope>
    <source>
        <tissue evidence="12">Blood</tissue>
    </source>
</reference>
<sequence length="1196" mass="136054">MAEANISVAQDQFSCPICLDLLKDPVGLLCGHTFCMACINGCWDQEDQKGVYSCPQCRQTFTPRPVVSKNSMLAEVVETLKNTGLQATRPAHCSAGPEDVECDFCIGRKSKAIKSCLVCLASFCETHLQPHYESPAFKKHKLVEASRRLQEQICSQHDKLLEVYCHTDQQCICMLCTMDEHKGHDTVSAAAGQAEKQKQLLEMQGNSKQRIQEREKELQELLKAMETHKLSAQTAVQETERIFTELIKSIERRCSELTALIRAQEEAAVSRAEEVMKQLEQEIAELKRRDAEMEELSHTEDPVQFLQSFQSVATPTGFSNLPTIKFSSTLIFEDVITSVSQLRENVEECYNAEFEKISSEVRDVQILSPPRITMKMLNMQAWKSHHQQLKAQRLHLLQLNRMVMERRKQDFQCNDCVSLCYSKMAEANISVAQDHFSCPICLDLLKDPVTILCGHTFCMVCINGCWDQEDQKGAYSCPQCRQTFTPRPVVSKNSMLAEVVETLKKTGLQATRPAHCSAGPEDVACDSCTGRKSKAIKSCLVCLASFCETHLQPHYESPAFKKHKLVEASRRFQEQICSQHDKLLEVYCHTEQQCICMLCILDKHKGHDTVSAAAGRVEKQKQLLEVQGTTRQRIQEREKQLQELTKAVKTHKHSAQTAVHETEKLFTALIKSIERRCSELTALIRAQEKAAVSRAEEVMKQLEQEIAELKRTDTEMVKLLDTEDPIYFLQSFRSLLTHPGSADLPIIEVSSFLSFEDVVKYVSPLQEKVEACSKEQFEKISSEVKKVLILPPQSREECLKYSCQLTLDPNTVHHSLQLSASNRMATDRGEQLGYDYINNLYGQQVHWYQERFEHPESFNYYHQVLCSESVCEPSYWEVQWSGNNGVSIALSYKDISRKGSSYECEFGRNDKSWNLMCNSSSYSFLHNNQETNISMSPSPSRIGVFVDYKAGTLSFYGVSDTMKLLHRVHTTFTQPLYPGFGLNSYSAVELCNSVINLSCFSDWCLESRFLKCKWFFFTSNSCQLRLNPNTANKLLCLSEENTLVTCSSTQQSYPDHAERFDSYLQVLCTESVCGRCYWEVEWSGNKGVSLAVSYKDISRKGNGIEYKFGFNDQSWRLLCSPNEFIFGQNNRQFSVPVMPSSSRIGVYVDHRAGILSFYGVSDTMKLLHRVHTTFTQPLYPGFVVCKGSRVKLCHLK</sequence>
<dbReference type="PRINTS" id="PR01407">
    <property type="entry name" value="BUTYPHLNCDUF"/>
</dbReference>
<organism evidence="11 12">
    <name type="scientific">Ictalurus punctatus</name>
    <name type="common">Channel catfish</name>
    <name type="synonym">Silurus punctatus</name>
    <dbReference type="NCBI Taxonomy" id="7998"/>
    <lineage>
        <taxon>Eukaryota</taxon>
        <taxon>Metazoa</taxon>
        <taxon>Chordata</taxon>
        <taxon>Craniata</taxon>
        <taxon>Vertebrata</taxon>
        <taxon>Euteleostomi</taxon>
        <taxon>Actinopterygii</taxon>
        <taxon>Neopterygii</taxon>
        <taxon>Teleostei</taxon>
        <taxon>Ostariophysi</taxon>
        <taxon>Siluriformes</taxon>
        <taxon>Ictaluridae</taxon>
        <taxon>Ictalurus</taxon>
    </lineage>
</organism>
<dbReference type="InterPro" id="IPR000315">
    <property type="entry name" value="Znf_B-box"/>
</dbReference>
<dbReference type="Gene3D" id="3.30.40.10">
    <property type="entry name" value="Zinc/RING finger domain, C3HC4 (zinc finger)"/>
    <property type="match status" value="2"/>
</dbReference>
<evidence type="ECO:0000313" key="11">
    <source>
        <dbReference type="Proteomes" id="UP000221080"/>
    </source>
</evidence>
<dbReference type="PROSITE" id="PS00518">
    <property type="entry name" value="ZF_RING_1"/>
    <property type="match status" value="2"/>
</dbReference>
<dbReference type="Pfam" id="PF00622">
    <property type="entry name" value="SPRY"/>
    <property type="match status" value="2"/>
</dbReference>
<dbReference type="Pfam" id="PF00643">
    <property type="entry name" value="zf-B_box"/>
    <property type="match status" value="2"/>
</dbReference>
<dbReference type="InterPro" id="IPR043136">
    <property type="entry name" value="B30.2/SPRY_sf"/>
</dbReference>
<dbReference type="RefSeq" id="XP_053537819.1">
    <property type="nucleotide sequence ID" value="XM_053681844.1"/>
</dbReference>
<dbReference type="PANTHER" id="PTHR25465:SF5">
    <property type="entry name" value="E3 UBIQUITIN_ISG15 LIGASE TRIM25-RELATED"/>
    <property type="match status" value="1"/>
</dbReference>
<dbReference type="PROSITE" id="PS50188">
    <property type="entry name" value="B302_SPRY"/>
    <property type="match status" value="2"/>
</dbReference>
<feature type="coiled-coil region" evidence="7">
    <location>
        <begin position="208"/>
        <end position="299"/>
    </location>
</feature>
<dbReference type="CDD" id="cd19842">
    <property type="entry name" value="Bbox1_TRIM25-like_C-IV"/>
    <property type="match status" value="2"/>
</dbReference>
<keyword evidence="11" id="KW-1185">Reference proteome</keyword>
<proteinExistence type="predicted"/>
<dbReference type="Proteomes" id="UP000221080">
    <property type="component" value="Chromosome 7"/>
</dbReference>
<dbReference type="InterPro" id="IPR003879">
    <property type="entry name" value="Butyrophylin_SPRY"/>
</dbReference>
<dbReference type="SUPFAM" id="SSF49899">
    <property type="entry name" value="Concanavalin A-like lectins/glucanases"/>
    <property type="match status" value="2"/>
</dbReference>
<dbReference type="SMART" id="SM00589">
    <property type="entry name" value="PRY"/>
    <property type="match status" value="2"/>
</dbReference>
<dbReference type="KEGG" id="ipu:108261832"/>
<dbReference type="CDD" id="cd19769">
    <property type="entry name" value="Bbox2_TRIM16-like"/>
    <property type="match status" value="2"/>
</dbReference>
<dbReference type="GO" id="GO:0005737">
    <property type="term" value="C:cytoplasm"/>
    <property type="evidence" value="ECO:0007669"/>
    <property type="project" value="UniProtKB-ARBA"/>
</dbReference>
<dbReference type="InterPro" id="IPR001841">
    <property type="entry name" value="Znf_RING"/>
</dbReference>
<feature type="domain" description="B30.2/SPRY" evidence="10">
    <location>
        <begin position="1004"/>
        <end position="1196"/>
    </location>
</feature>
<keyword evidence="4" id="KW-0862">Zinc</keyword>
<dbReference type="PANTHER" id="PTHR25465">
    <property type="entry name" value="B-BOX DOMAIN CONTAINING"/>
    <property type="match status" value="1"/>
</dbReference>
<feature type="domain" description="B box-type" evidence="9">
    <location>
        <begin position="149"/>
        <end position="189"/>
    </location>
</feature>
<keyword evidence="2" id="KW-0479">Metal-binding</keyword>
<dbReference type="InterPro" id="IPR013083">
    <property type="entry name" value="Znf_RING/FYVE/PHD"/>
</dbReference>
<dbReference type="Pfam" id="PF25600">
    <property type="entry name" value="TRIM_CC"/>
    <property type="match status" value="2"/>
</dbReference>
<name>A0A9F7R766_ICTPU</name>
<dbReference type="InterPro" id="IPR058030">
    <property type="entry name" value="TRIM8/14/16/25/29/45/65_CC"/>
</dbReference>
<dbReference type="Pfam" id="PF13765">
    <property type="entry name" value="PRY"/>
    <property type="match status" value="2"/>
</dbReference>